<dbReference type="SUPFAM" id="SSF51445">
    <property type="entry name" value="(Trans)glycosidases"/>
    <property type="match status" value="1"/>
</dbReference>
<keyword evidence="4" id="KW-0146">Chitin degradation</keyword>
<keyword evidence="10" id="KW-1185">Reference proteome</keyword>
<comment type="catalytic activity">
    <reaction evidence="1">
        <text>Random endo-hydrolysis of N-acetyl-beta-D-glucosaminide (1-&gt;4)-beta-linkages in chitin and chitodextrins.</text>
        <dbReference type="EC" id="3.2.1.14"/>
    </reaction>
</comment>
<evidence type="ECO:0000256" key="1">
    <source>
        <dbReference type="ARBA" id="ARBA00000822"/>
    </source>
</evidence>
<dbReference type="SUPFAM" id="SSF54556">
    <property type="entry name" value="Chitinase insertion domain"/>
    <property type="match status" value="1"/>
</dbReference>
<evidence type="ECO:0000256" key="3">
    <source>
        <dbReference type="ARBA" id="ARBA00022801"/>
    </source>
</evidence>
<dbReference type="Gene3D" id="3.20.20.80">
    <property type="entry name" value="Glycosidases"/>
    <property type="match status" value="1"/>
</dbReference>
<evidence type="ECO:0000256" key="2">
    <source>
        <dbReference type="ARBA" id="ARBA00012729"/>
    </source>
</evidence>
<organism evidence="9 10">
    <name type="scientific">Chitinibacter fontanus</name>
    <dbReference type="NCBI Taxonomy" id="1737446"/>
    <lineage>
        <taxon>Bacteria</taxon>
        <taxon>Pseudomonadati</taxon>
        <taxon>Pseudomonadota</taxon>
        <taxon>Betaproteobacteria</taxon>
        <taxon>Neisseriales</taxon>
        <taxon>Chitinibacteraceae</taxon>
        <taxon>Chitinibacter</taxon>
    </lineage>
</organism>
<protein>
    <recommendedName>
        <fullName evidence="2">chitinase</fullName>
        <ecNumber evidence="2">3.2.1.14</ecNumber>
    </recommendedName>
</protein>
<evidence type="ECO:0000256" key="7">
    <source>
        <dbReference type="RuleBase" id="RU004453"/>
    </source>
</evidence>
<comment type="similarity">
    <text evidence="7">Belongs to the glycosyl hydrolase 18 family.</text>
</comment>
<evidence type="ECO:0000313" key="9">
    <source>
        <dbReference type="EMBL" id="QLI80644.1"/>
    </source>
</evidence>
<evidence type="ECO:0000313" key="10">
    <source>
        <dbReference type="Proteomes" id="UP000510822"/>
    </source>
</evidence>
<dbReference type="PANTHER" id="PTHR11177">
    <property type="entry name" value="CHITINASE"/>
    <property type="match status" value="1"/>
</dbReference>
<dbReference type="GO" id="GO:0005975">
    <property type="term" value="P:carbohydrate metabolic process"/>
    <property type="evidence" value="ECO:0007669"/>
    <property type="project" value="InterPro"/>
</dbReference>
<dbReference type="CDD" id="cd06548">
    <property type="entry name" value="GH18_chitinase"/>
    <property type="match status" value="1"/>
</dbReference>
<dbReference type="PROSITE" id="PS51910">
    <property type="entry name" value="GH18_2"/>
    <property type="match status" value="1"/>
</dbReference>
<keyword evidence="3 6" id="KW-0378">Hydrolase</keyword>
<keyword evidence="4" id="KW-0624">Polysaccharide degradation</keyword>
<dbReference type="EC" id="3.2.1.14" evidence="2"/>
<dbReference type="Pfam" id="PF00704">
    <property type="entry name" value="Glyco_hydro_18"/>
    <property type="match status" value="1"/>
</dbReference>
<feature type="domain" description="GH18" evidence="8">
    <location>
        <begin position="3"/>
        <end position="358"/>
    </location>
</feature>
<dbReference type="InterPro" id="IPR050314">
    <property type="entry name" value="Glycosyl_Hydrlase_18"/>
</dbReference>
<dbReference type="GO" id="GO:0008061">
    <property type="term" value="F:chitin binding"/>
    <property type="evidence" value="ECO:0007669"/>
    <property type="project" value="InterPro"/>
</dbReference>
<dbReference type="InterPro" id="IPR029070">
    <property type="entry name" value="Chitinase_insertion_sf"/>
</dbReference>
<keyword evidence="4" id="KW-0119">Carbohydrate metabolism</keyword>
<dbReference type="InterPro" id="IPR017853">
    <property type="entry name" value="GH"/>
</dbReference>
<gene>
    <name evidence="9" type="ORF">HZU75_03355</name>
</gene>
<dbReference type="Proteomes" id="UP000510822">
    <property type="component" value="Chromosome"/>
</dbReference>
<dbReference type="InterPro" id="IPR001223">
    <property type="entry name" value="Glyco_hydro18_cat"/>
</dbReference>
<dbReference type="GO" id="GO:0008843">
    <property type="term" value="F:endochitinase activity"/>
    <property type="evidence" value="ECO:0007669"/>
    <property type="project" value="UniProtKB-EC"/>
</dbReference>
<proteinExistence type="inferred from homology"/>
<keyword evidence="5 6" id="KW-0326">Glycosidase</keyword>
<sequence>MPRIFLAYLASWPSFDISTIPAEKLTHICYAFANIDDGRVVLPQSIGQEADAAALERAEQQFIQLQALKQKNPKLKLMISIGGWGADGFSDAALTEQSRAEFAESAVQFMLMRQLDGIDLDWEYPSNAMAGITAREQDRHNFSLLLQAVRQRLDLQSELEPRTVDARYQLSIAAGAGQYYLDGIEVNQVAQACDFINLMTYDFYNGWAKQAGHHANLYRSASDPLGDSADDGVALFRSHGVPAEKLVLGCPMYGRALAGVGAPGLGALGCAGSNTAPSFRQIETELLPSGRFQRYWDATAQAPWLFDGDRFISYEDQESIALKGRYVRQQQLAGAMFWELTEDHQFSLLSALHEAIYS</sequence>
<evidence type="ECO:0000259" key="8">
    <source>
        <dbReference type="PROSITE" id="PS51910"/>
    </source>
</evidence>
<reference evidence="9 10" key="1">
    <citation type="journal article" date="2016" name="Int. J. Syst. Evol. Microbiol.">
        <title>Chitinibacter fontanus sp. nov., isolated from a spring.</title>
        <authorList>
            <person name="Sheu S.Y."/>
            <person name="Li Y.S."/>
            <person name="Young C.C."/>
            <person name="Chen W.M."/>
        </authorList>
    </citation>
    <scope>NUCLEOTIDE SEQUENCE [LARGE SCALE GENOMIC DNA]</scope>
    <source>
        <strain evidence="9 10">STM-7</strain>
    </source>
</reference>
<dbReference type="PANTHER" id="PTHR11177:SF317">
    <property type="entry name" value="CHITINASE 12-RELATED"/>
    <property type="match status" value="1"/>
</dbReference>
<dbReference type="GO" id="GO:0006032">
    <property type="term" value="P:chitin catabolic process"/>
    <property type="evidence" value="ECO:0007669"/>
    <property type="project" value="UniProtKB-KW"/>
</dbReference>
<dbReference type="Gene3D" id="3.10.50.10">
    <property type="match status" value="1"/>
</dbReference>
<dbReference type="InterPro" id="IPR001579">
    <property type="entry name" value="Glyco_hydro_18_chit_AS"/>
</dbReference>
<accession>A0A7D5ZCF4</accession>
<dbReference type="RefSeq" id="WP_180307784.1">
    <property type="nucleotide sequence ID" value="NZ_CP058952.1"/>
</dbReference>
<dbReference type="EMBL" id="CP058952">
    <property type="protein sequence ID" value="QLI80644.1"/>
    <property type="molecule type" value="Genomic_DNA"/>
</dbReference>
<evidence type="ECO:0000256" key="6">
    <source>
        <dbReference type="RuleBase" id="RU000489"/>
    </source>
</evidence>
<dbReference type="KEGG" id="cfon:HZU75_03355"/>
<dbReference type="PROSITE" id="PS01095">
    <property type="entry name" value="GH18_1"/>
    <property type="match status" value="1"/>
</dbReference>
<evidence type="ECO:0000256" key="4">
    <source>
        <dbReference type="ARBA" id="ARBA00023024"/>
    </source>
</evidence>
<dbReference type="SMART" id="SM00636">
    <property type="entry name" value="Glyco_18"/>
    <property type="match status" value="1"/>
</dbReference>
<name>A0A7D5ZCF4_9NEIS</name>
<dbReference type="InterPro" id="IPR011583">
    <property type="entry name" value="Chitinase_II/V-like_cat"/>
</dbReference>
<dbReference type="AlphaFoldDB" id="A0A7D5ZCF4"/>
<evidence type="ECO:0000256" key="5">
    <source>
        <dbReference type="ARBA" id="ARBA00023295"/>
    </source>
</evidence>